<dbReference type="PANTHER" id="PTHR12499:SF0">
    <property type="entry name" value="OPTIC ATROPHY 3 PROTEIN"/>
    <property type="match status" value="1"/>
</dbReference>
<dbReference type="Pfam" id="PF07047">
    <property type="entry name" value="OPA3"/>
    <property type="match status" value="1"/>
</dbReference>
<feature type="region of interest" description="Disordered" evidence="4">
    <location>
        <begin position="145"/>
        <end position="195"/>
    </location>
</feature>
<comment type="similarity">
    <text evidence="1">Belongs to the OPA3 family.</text>
</comment>
<name>A0ABP0EKA9_9ASCO</name>
<evidence type="ECO:0008006" key="8">
    <source>
        <dbReference type="Google" id="ProtNLM"/>
    </source>
</evidence>
<keyword evidence="5" id="KW-0732">Signal</keyword>
<feature type="compositionally biased region" description="Low complexity" evidence="4">
    <location>
        <begin position="181"/>
        <end position="195"/>
    </location>
</feature>
<protein>
    <recommendedName>
        <fullName evidence="8">OPA3-like protein</fullName>
    </recommendedName>
</protein>
<proteinExistence type="inferred from homology"/>
<feature type="signal peptide" evidence="5">
    <location>
        <begin position="1"/>
        <end position="17"/>
    </location>
</feature>
<evidence type="ECO:0000313" key="6">
    <source>
        <dbReference type="EMBL" id="CAK7913711.1"/>
    </source>
</evidence>
<evidence type="ECO:0000256" key="5">
    <source>
        <dbReference type="SAM" id="SignalP"/>
    </source>
</evidence>
<dbReference type="Proteomes" id="UP001497600">
    <property type="component" value="Chromosome F"/>
</dbReference>
<evidence type="ECO:0000256" key="4">
    <source>
        <dbReference type="SAM" id="MobiDB-lite"/>
    </source>
</evidence>
<keyword evidence="7" id="KW-1185">Reference proteome</keyword>
<organism evidence="6 7">
    <name type="scientific">[Candida] anglica</name>
    <dbReference type="NCBI Taxonomy" id="148631"/>
    <lineage>
        <taxon>Eukaryota</taxon>
        <taxon>Fungi</taxon>
        <taxon>Dikarya</taxon>
        <taxon>Ascomycota</taxon>
        <taxon>Saccharomycotina</taxon>
        <taxon>Pichiomycetes</taxon>
        <taxon>Debaryomycetaceae</taxon>
        <taxon>Kurtzmaniella</taxon>
    </lineage>
</organism>
<accession>A0ABP0EKA9</accession>
<dbReference type="InterPro" id="IPR010754">
    <property type="entry name" value="OPA3-like"/>
</dbReference>
<evidence type="ECO:0000256" key="3">
    <source>
        <dbReference type="SAM" id="Coils"/>
    </source>
</evidence>
<gene>
    <name evidence="6" type="ORF">CAAN4_F13036</name>
</gene>
<feature type="coiled-coil region" evidence="3">
    <location>
        <begin position="101"/>
        <end position="135"/>
    </location>
</feature>
<dbReference type="EMBL" id="OZ004258">
    <property type="protein sequence ID" value="CAK7913711.1"/>
    <property type="molecule type" value="Genomic_DNA"/>
</dbReference>
<reference evidence="6 7" key="1">
    <citation type="submission" date="2024-01" db="EMBL/GenBank/DDBJ databases">
        <authorList>
            <consortium name="Genoscope - CEA"/>
            <person name="William W."/>
        </authorList>
    </citation>
    <scope>NUCLEOTIDE SEQUENCE [LARGE SCALE GENOMIC DNA]</scope>
    <source>
        <strain evidence="6 7">29B2s-10</strain>
    </source>
</reference>
<evidence type="ECO:0000256" key="2">
    <source>
        <dbReference type="ARBA" id="ARBA00023054"/>
    </source>
</evidence>
<keyword evidence="2 3" id="KW-0175">Coiled coil</keyword>
<feature type="compositionally biased region" description="Basic and acidic residues" evidence="4">
    <location>
        <begin position="150"/>
        <end position="166"/>
    </location>
</feature>
<feature type="chain" id="PRO_5046767492" description="OPA3-like protein" evidence="5">
    <location>
        <begin position="18"/>
        <end position="195"/>
    </location>
</feature>
<evidence type="ECO:0000313" key="7">
    <source>
        <dbReference type="Proteomes" id="UP001497600"/>
    </source>
</evidence>
<feature type="compositionally biased region" description="Polar residues" evidence="4">
    <location>
        <begin position="167"/>
        <end position="176"/>
    </location>
</feature>
<evidence type="ECO:0000256" key="1">
    <source>
        <dbReference type="ARBA" id="ARBA00007584"/>
    </source>
</evidence>
<sequence length="195" mass="21591">MSGIALKLTSLLVRTVAKPIATTLKAQAKDHDLFKNACIRIAQTVHSTDLRLRMKLLGESKIKIRPLNDKKAIENGANLLSEFFIFSVAGSLILYESYRSRKKAANERDAVADDISTLQDEIEYIKNKLREYNLKLDDYQPPAGMNPKYIKLDKRSDTKSQEDGKKQVSSSTPTNSEDSKVVATSEATVAAATVA</sequence>
<dbReference type="PANTHER" id="PTHR12499">
    <property type="entry name" value="OPTIC ATROPHY 3 PROTEIN OPA3"/>
    <property type="match status" value="1"/>
</dbReference>